<dbReference type="Proteomes" id="UP000215086">
    <property type="component" value="Chromosome"/>
</dbReference>
<protein>
    <submittedName>
        <fullName evidence="1">Uncharacterized protein</fullName>
    </submittedName>
</protein>
<keyword evidence="2" id="KW-1185">Reference proteome</keyword>
<evidence type="ECO:0000313" key="2">
    <source>
        <dbReference type="Proteomes" id="UP000215086"/>
    </source>
</evidence>
<dbReference type="EMBL" id="CP018477">
    <property type="protein sequence ID" value="ASV72804.1"/>
    <property type="molecule type" value="Genomic_DNA"/>
</dbReference>
<evidence type="ECO:0000313" key="1">
    <source>
        <dbReference type="EMBL" id="ASV72804.1"/>
    </source>
</evidence>
<dbReference type="AlphaFoldDB" id="A0A286RA05"/>
<sequence>MERLLSPTITVTPRAVRICHAESEPVFLILAKTIHFRVPPRKERVRSQNPACTPVAIVSLTRPLIHLSLP</sequence>
<dbReference type="KEGG" id="ttf:THTE_0202"/>
<accession>A0A286RA05</accession>
<proteinExistence type="predicted"/>
<gene>
    <name evidence="1" type="ORF">THTE_0202</name>
</gene>
<organism evidence="1 2">
    <name type="scientific">Thermogutta terrifontis</name>
    <dbReference type="NCBI Taxonomy" id="1331910"/>
    <lineage>
        <taxon>Bacteria</taxon>
        <taxon>Pseudomonadati</taxon>
        <taxon>Planctomycetota</taxon>
        <taxon>Planctomycetia</taxon>
        <taxon>Pirellulales</taxon>
        <taxon>Thermoguttaceae</taxon>
        <taxon>Thermogutta</taxon>
    </lineage>
</organism>
<name>A0A286RA05_9BACT</name>
<reference evidence="1 2" key="1">
    <citation type="journal article" name="Front. Microbiol.">
        <title>Sugar Metabolism of the First Thermophilic Planctomycete Thermogutta terrifontis: Comparative Genomic and Transcriptomic Approaches.</title>
        <authorList>
            <person name="Elcheninov A.G."/>
            <person name="Menzel P."/>
            <person name="Gudbergsdottir S.R."/>
            <person name="Slesarev A.I."/>
            <person name="Kadnikov V.V."/>
            <person name="Krogh A."/>
            <person name="Bonch-Osmolovskaya E.A."/>
            <person name="Peng X."/>
            <person name="Kublanov I.V."/>
        </authorList>
    </citation>
    <scope>NUCLEOTIDE SEQUENCE [LARGE SCALE GENOMIC DNA]</scope>
    <source>
        <strain evidence="1 2">R1</strain>
    </source>
</reference>